<feature type="domain" description="Uracil-DNA glycosylase-like" evidence="12">
    <location>
        <begin position="44"/>
        <end position="209"/>
    </location>
</feature>
<dbReference type="GO" id="GO:0004844">
    <property type="term" value="F:uracil DNA N-glycosylase activity"/>
    <property type="evidence" value="ECO:0007669"/>
    <property type="project" value="UniProtKB-UniRule"/>
</dbReference>
<dbReference type="Gene3D" id="3.40.470.10">
    <property type="entry name" value="Uracil-DNA glycosylase-like domain"/>
    <property type="match status" value="1"/>
</dbReference>
<dbReference type="CDD" id="cd10027">
    <property type="entry name" value="UDG-F1-like"/>
    <property type="match status" value="1"/>
</dbReference>
<dbReference type="EC" id="3.2.2.27" evidence="4 9"/>
<dbReference type="GO" id="GO:0097510">
    <property type="term" value="P:base-excision repair, AP site formation via deaminated base removal"/>
    <property type="evidence" value="ECO:0007669"/>
    <property type="project" value="TreeGrafter"/>
</dbReference>
<dbReference type="SMART" id="SM00986">
    <property type="entry name" value="UDG"/>
    <property type="match status" value="1"/>
</dbReference>
<evidence type="ECO:0000256" key="1">
    <source>
        <dbReference type="ARBA" id="ARBA00001400"/>
    </source>
</evidence>
<dbReference type="InterPro" id="IPR005122">
    <property type="entry name" value="Uracil-DNA_glycosylase-like"/>
</dbReference>
<keyword evidence="14" id="KW-1185">Reference proteome</keyword>
<dbReference type="PROSITE" id="PS00130">
    <property type="entry name" value="U_DNA_GLYCOSYLASE"/>
    <property type="match status" value="1"/>
</dbReference>
<keyword evidence="8 9" id="KW-0234">DNA repair</keyword>
<evidence type="ECO:0000313" key="13">
    <source>
        <dbReference type="EMBL" id="AVM42586.1"/>
    </source>
</evidence>
<sequence length="219" mass="25284">MSWHEFAEIECNKPYFKNIITQVENERSKHEVYPLSGDVFRAFELVEPENVKVVILGQDPYPGFEIHNGQEIPYAMGLSFSVHPQLNLPKSLINIFQELKDDLGIDKANGDLSEWCRQGVFLLNTFLTVRKGQPLSHNYIAWDEFTHNVLSYLLEKNPNIIFVLWGKKAENSVNDLPIKYMIVSSHPSPLSAYRGFLGSRPFSRINRMLEDLGESRINW</sequence>
<dbReference type="InterPro" id="IPR036895">
    <property type="entry name" value="Uracil-DNA_glycosylase-like_sf"/>
</dbReference>
<dbReference type="InterPro" id="IPR002043">
    <property type="entry name" value="UDG_fam1"/>
</dbReference>
<comment type="catalytic activity">
    <reaction evidence="1 9 11">
        <text>Hydrolyzes single-stranded DNA or mismatched double-stranded DNA and polynucleotides, releasing free uracil.</text>
        <dbReference type="EC" id="3.2.2.27"/>
    </reaction>
</comment>
<evidence type="ECO:0000256" key="10">
    <source>
        <dbReference type="PROSITE-ProRule" id="PRU10072"/>
    </source>
</evidence>
<dbReference type="PANTHER" id="PTHR11264">
    <property type="entry name" value="URACIL-DNA GLYCOSYLASE"/>
    <property type="match status" value="1"/>
</dbReference>
<proteinExistence type="inferred from homology"/>
<keyword evidence="7 9" id="KW-0378">Hydrolase</keyword>
<comment type="similarity">
    <text evidence="3 9 11">Belongs to the uracil-DNA glycosylase (UDG) superfamily. UNG family.</text>
</comment>
<dbReference type="NCBIfam" id="NF003589">
    <property type="entry name" value="PRK05254.1-2"/>
    <property type="match status" value="1"/>
</dbReference>
<evidence type="ECO:0000256" key="4">
    <source>
        <dbReference type="ARBA" id="ARBA00012030"/>
    </source>
</evidence>
<dbReference type="RefSeq" id="WP_106012540.1">
    <property type="nucleotide sequence ID" value="NZ_CP027226.1"/>
</dbReference>
<dbReference type="Pfam" id="PF03167">
    <property type="entry name" value="UDG"/>
    <property type="match status" value="1"/>
</dbReference>
<evidence type="ECO:0000256" key="2">
    <source>
        <dbReference type="ARBA" id="ARBA00002631"/>
    </source>
</evidence>
<evidence type="ECO:0000256" key="11">
    <source>
        <dbReference type="RuleBase" id="RU003780"/>
    </source>
</evidence>
<keyword evidence="9" id="KW-0963">Cytoplasm</keyword>
<organism evidence="13 14">
    <name type="scientific">Fastidiosipila sanguinis</name>
    <dbReference type="NCBI Taxonomy" id="236753"/>
    <lineage>
        <taxon>Bacteria</taxon>
        <taxon>Bacillati</taxon>
        <taxon>Bacillota</taxon>
        <taxon>Clostridia</taxon>
        <taxon>Eubacteriales</taxon>
        <taxon>Oscillospiraceae</taxon>
        <taxon>Fastidiosipila</taxon>
    </lineage>
</organism>
<dbReference type="GO" id="GO:0005737">
    <property type="term" value="C:cytoplasm"/>
    <property type="evidence" value="ECO:0007669"/>
    <property type="project" value="UniProtKB-SubCell"/>
</dbReference>
<protein>
    <recommendedName>
        <fullName evidence="5 9">Uracil-DNA glycosylase</fullName>
        <shortName evidence="9">UDG</shortName>
        <ecNumber evidence="4 9">3.2.2.27</ecNumber>
    </recommendedName>
</protein>
<evidence type="ECO:0000256" key="6">
    <source>
        <dbReference type="ARBA" id="ARBA00022763"/>
    </source>
</evidence>
<dbReference type="NCBIfam" id="NF003592">
    <property type="entry name" value="PRK05254.1-5"/>
    <property type="match status" value="1"/>
</dbReference>
<dbReference type="AlphaFoldDB" id="A0A2S0KNH7"/>
<evidence type="ECO:0000259" key="12">
    <source>
        <dbReference type="SMART" id="SM00986"/>
    </source>
</evidence>
<dbReference type="EMBL" id="CP027226">
    <property type="protein sequence ID" value="AVM42586.1"/>
    <property type="molecule type" value="Genomic_DNA"/>
</dbReference>
<dbReference type="NCBIfam" id="TIGR00628">
    <property type="entry name" value="ung"/>
    <property type="match status" value="1"/>
</dbReference>
<gene>
    <name evidence="9" type="primary">ung</name>
    <name evidence="13" type="ORF">C5Q98_04840</name>
</gene>
<comment type="subcellular location">
    <subcellularLocation>
        <location evidence="9">Cytoplasm</location>
    </subcellularLocation>
</comment>
<dbReference type="NCBIfam" id="NF003588">
    <property type="entry name" value="PRK05254.1-1"/>
    <property type="match status" value="1"/>
</dbReference>
<name>A0A2S0KNH7_9FIRM</name>
<evidence type="ECO:0000256" key="7">
    <source>
        <dbReference type="ARBA" id="ARBA00022801"/>
    </source>
</evidence>
<comment type="function">
    <text evidence="2 9 11">Excises uracil residues from the DNA which can arise as a result of misincorporation of dUMP residues by DNA polymerase or due to deamination of cytosine.</text>
</comment>
<dbReference type="InterPro" id="IPR018085">
    <property type="entry name" value="Ura-DNA_Glyclase_AS"/>
</dbReference>
<evidence type="ECO:0000313" key="14">
    <source>
        <dbReference type="Proteomes" id="UP000237947"/>
    </source>
</evidence>
<dbReference type="KEGG" id="fsa:C5Q98_04840"/>
<keyword evidence="6 9" id="KW-0227">DNA damage</keyword>
<dbReference type="HAMAP" id="MF_00148">
    <property type="entry name" value="UDG"/>
    <property type="match status" value="1"/>
</dbReference>
<dbReference type="Proteomes" id="UP000237947">
    <property type="component" value="Chromosome"/>
</dbReference>
<evidence type="ECO:0000256" key="3">
    <source>
        <dbReference type="ARBA" id="ARBA00008184"/>
    </source>
</evidence>
<feature type="active site" description="Proton acceptor" evidence="9 10">
    <location>
        <position position="59"/>
    </location>
</feature>
<reference evidence="14" key="1">
    <citation type="submission" date="2018-02" db="EMBL/GenBank/DDBJ databases">
        <authorList>
            <person name="Holder M.E."/>
            <person name="Ajami N.J."/>
            <person name="Petrosino J.F."/>
        </authorList>
    </citation>
    <scope>NUCLEOTIDE SEQUENCE [LARGE SCALE GENOMIC DNA]</scope>
    <source>
        <strain evidence="14">CCUG 47711</strain>
    </source>
</reference>
<evidence type="ECO:0000256" key="8">
    <source>
        <dbReference type="ARBA" id="ARBA00023204"/>
    </source>
</evidence>
<accession>A0A2S0KNH7</accession>
<dbReference type="SUPFAM" id="SSF52141">
    <property type="entry name" value="Uracil-DNA glycosylase-like"/>
    <property type="match status" value="1"/>
</dbReference>
<evidence type="ECO:0000256" key="5">
    <source>
        <dbReference type="ARBA" id="ARBA00018429"/>
    </source>
</evidence>
<dbReference type="PANTHER" id="PTHR11264:SF0">
    <property type="entry name" value="URACIL-DNA GLYCOSYLASE"/>
    <property type="match status" value="1"/>
</dbReference>
<dbReference type="SMART" id="SM00987">
    <property type="entry name" value="UreE_C"/>
    <property type="match status" value="1"/>
</dbReference>
<dbReference type="OrthoDB" id="9804372at2"/>
<evidence type="ECO:0000256" key="9">
    <source>
        <dbReference type="HAMAP-Rule" id="MF_00148"/>
    </source>
</evidence>